<dbReference type="EMBL" id="LAZR01047211">
    <property type="protein sequence ID" value="KKK94752.1"/>
    <property type="molecule type" value="Genomic_DNA"/>
</dbReference>
<reference evidence="1" key="1">
    <citation type="journal article" date="2015" name="Nature">
        <title>Complex archaea that bridge the gap between prokaryotes and eukaryotes.</title>
        <authorList>
            <person name="Spang A."/>
            <person name="Saw J.H."/>
            <person name="Jorgensen S.L."/>
            <person name="Zaremba-Niedzwiedzka K."/>
            <person name="Martijn J."/>
            <person name="Lind A.E."/>
            <person name="van Eijk R."/>
            <person name="Schleper C."/>
            <person name="Guy L."/>
            <person name="Ettema T.J."/>
        </authorList>
    </citation>
    <scope>NUCLEOTIDE SEQUENCE</scope>
</reference>
<organism evidence="1">
    <name type="scientific">marine sediment metagenome</name>
    <dbReference type="NCBI Taxonomy" id="412755"/>
    <lineage>
        <taxon>unclassified sequences</taxon>
        <taxon>metagenomes</taxon>
        <taxon>ecological metagenomes</taxon>
    </lineage>
</organism>
<protein>
    <submittedName>
        <fullName evidence="1">Uncharacterized protein</fullName>
    </submittedName>
</protein>
<comment type="caution">
    <text evidence="1">The sequence shown here is derived from an EMBL/GenBank/DDBJ whole genome shotgun (WGS) entry which is preliminary data.</text>
</comment>
<dbReference type="AlphaFoldDB" id="A0A0F8ZLQ1"/>
<proteinExistence type="predicted"/>
<accession>A0A0F8ZLQ1</accession>
<evidence type="ECO:0000313" key="1">
    <source>
        <dbReference type="EMBL" id="KKK94752.1"/>
    </source>
</evidence>
<gene>
    <name evidence="1" type="ORF">LCGC14_2679730</name>
</gene>
<sequence length="86" mass="10020">MIREFWDYNWDTLAQPSPLRYVPMERATGTDAGSLEEPLWEARKWVTLDKAENLIDVCECWSPWGEGRCVGAEVKECKRALRDKES</sequence>
<name>A0A0F8ZLQ1_9ZZZZ</name>